<feature type="domain" description="TIR" evidence="5">
    <location>
        <begin position="574"/>
        <end position="722"/>
    </location>
</feature>
<dbReference type="InterPro" id="IPR035897">
    <property type="entry name" value="Toll_tir_struct_dom_sf"/>
</dbReference>
<dbReference type="EMBL" id="JAEAOA010000772">
    <property type="protein sequence ID" value="KAK3599263.1"/>
    <property type="molecule type" value="Genomic_DNA"/>
</dbReference>
<name>A0AAE0W242_9BIVA</name>
<keyword evidence="4" id="KW-0472">Membrane</keyword>
<dbReference type="Pfam" id="PF13855">
    <property type="entry name" value="LRR_8"/>
    <property type="match status" value="1"/>
</dbReference>
<evidence type="ECO:0000256" key="4">
    <source>
        <dbReference type="SAM" id="Phobius"/>
    </source>
</evidence>
<evidence type="ECO:0000256" key="1">
    <source>
        <dbReference type="ARBA" id="ARBA00009634"/>
    </source>
</evidence>
<keyword evidence="4" id="KW-1133">Transmembrane helix</keyword>
<reference evidence="6" key="1">
    <citation type="journal article" date="2021" name="Genome Biol. Evol.">
        <title>A High-Quality Reference Genome for a Parasitic Bivalve with Doubly Uniparental Inheritance (Bivalvia: Unionida).</title>
        <authorList>
            <person name="Smith C.H."/>
        </authorList>
    </citation>
    <scope>NUCLEOTIDE SEQUENCE</scope>
    <source>
        <strain evidence="6">CHS0354</strain>
    </source>
</reference>
<dbReference type="PROSITE" id="PS50104">
    <property type="entry name" value="TIR"/>
    <property type="match status" value="1"/>
</dbReference>
<protein>
    <recommendedName>
        <fullName evidence="5">TIR domain-containing protein</fullName>
    </recommendedName>
</protein>
<dbReference type="SMART" id="SM00369">
    <property type="entry name" value="LRR_TYP"/>
    <property type="match status" value="3"/>
</dbReference>
<gene>
    <name evidence="6" type="ORF">CHS0354_012873</name>
</gene>
<accession>A0AAE0W242</accession>
<dbReference type="Proteomes" id="UP001195483">
    <property type="component" value="Unassembled WGS sequence"/>
</dbReference>
<evidence type="ECO:0000313" key="6">
    <source>
        <dbReference type="EMBL" id="KAK3599263.1"/>
    </source>
</evidence>
<dbReference type="PANTHER" id="PTHR24366:SF96">
    <property type="entry name" value="LEUCINE RICH REPEAT CONTAINING 53"/>
    <property type="match status" value="1"/>
</dbReference>
<evidence type="ECO:0000313" key="7">
    <source>
        <dbReference type="Proteomes" id="UP001195483"/>
    </source>
</evidence>
<keyword evidence="3" id="KW-0677">Repeat</keyword>
<dbReference type="InterPro" id="IPR032675">
    <property type="entry name" value="LRR_dom_sf"/>
</dbReference>
<feature type="transmembrane region" description="Helical" evidence="4">
    <location>
        <begin position="535"/>
        <end position="555"/>
    </location>
</feature>
<evidence type="ECO:0000256" key="2">
    <source>
        <dbReference type="ARBA" id="ARBA00022614"/>
    </source>
</evidence>
<comment type="similarity">
    <text evidence="1">Belongs to the Toll-like receptor family.</text>
</comment>
<keyword evidence="2" id="KW-0433">Leucine-rich repeat</keyword>
<dbReference type="SUPFAM" id="SSF52058">
    <property type="entry name" value="L domain-like"/>
    <property type="match status" value="1"/>
</dbReference>
<keyword evidence="7" id="KW-1185">Reference proteome</keyword>
<keyword evidence="4" id="KW-0812">Transmembrane</keyword>
<dbReference type="Gene3D" id="3.40.50.10140">
    <property type="entry name" value="Toll/interleukin-1 receptor homology (TIR) domain"/>
    <property type="match status" value="1"/>
</dbReference>
<dbReference type="InterPro" id="IPR000157">
    <property type="entry name" value="TIR_dom"/>
</dbReference>
<evidence type="ECO:0000259" key="5">
    <source>
        <dbReference type="PROSITE" id="PS50104"/>
    </source>
</evidence>
<dbReference type="PROSITE" id="PS51450">
    <property type="entry name" value="LRR"/>
    <property type="match status" value="2"/>
</dbReference>
<organism evidence="6 7">
    <name type="scientific">Potamilus streckersoni</name>
    <dbReference type="NCBI Taxonomy" id="2493646"/>
    <lineage>
        <taxon>Eukaryota</taxon>
        <taxon>Metazoa</taxon>
        <taxon>Spiralia</taxon>
        <taxon>Lophotrochozoa</taxon>
        <taxon>Mollusca</taxon>
        <taxon>Bivalvia</taxon>
        <taxon>Autobranchia</taxon>
        <taxon>Heteroconchia</taxon>
        <taxon>Palaeoheterodonta</taxon>
        <taxon>Unionida</taxon>
        <taxon>Unionoidea</taxon>
        <taxon>Unionidae</taxon>
        <taxon>Ambleminae</taxon>
        <taxon>Lampsilini</taxon>
        <taxon>Potamilus</taxon>
    </lineage>
</organism>
<evidence type="ECO:0000256" key="3">
    <source>
        <dbReference type="ARBA" id="ARBA00022737"/>
    </source>
</evidence>
<reference evidence="6" key="3">
    <citation type="submission" date="2023-05" db="EMBL/GenBank/DDBJ databases">
        <authorList>
            <person name="Smith C.H."/>
        </authorList>
    </citation>
    <scope>NUCLEOTIDE SEQUENCE</scope>
    <source>
        <strain evidence="6">CHS0354</strain>
        <tissue evidence="6">Mantle</tissue>
    </source>
</reference>
<sequence>MAMILSPDTNVNSSYYTLWNFSDIQGKDLFCLNTCSDSLDTSHPSLIPKPFDVRSYDRKWCCCCNARKCYELVPPTCDVIIIYLHVEYIGADGRSILLNDTNISSSLLKSQNVDGVMTSLPENLMEYPNIISLDYSRNRIYDISNISFLKDLNELILDNNLITHISNKTFCGLTNLRKLTVSGNHIRIIDPNTFSHSELNIYYVDFSHNKLQNISATNLFLEKYFCEMNYDNNVIEGVVNEEHFKFDKNKTYAPGLVSMVSNDLLSFPNLTDLGLDDYSDLGKVLRTAFNFHGIKSLKCDCSLIPYLTGVEIKSLIDFFGYWEELICDTPKEFEKMSIKTLYNHADMDHLVCNITENDKCPPKCWCYNQQSRKRLVINCTSLEMTELPEYLPEGMWGSKVELLLRNNSVTKLDQRNYIQRIVSLDLSGNNIASIDDTAVRMMNSDIHMLIPNNSLQTLPRRFESLNPDNLEIGDAFLQCSCDFLWAENWHRYKLRNRNKTLQCLYNGEKISVDIMSKVLSQCEQEVASIPVDAPVITIVPVTMLLACLLIFYFRLEVFILYRRFRNYIISTHFVDLDVFISVNELNSESFQWVLHDLEPFLRDNGYMTTIPWKDFELGTYLETETINAIQRHRVYIVIVASSESEDNEKKGVTALWAEYEFNCIWKEFVSDSNKQVIVVNFDQVNSHSVSDRRLRALARVGKVADHCDREHKLPVKNVFENILTPYRLKDG</sequence>
<dbReference type="AlphaFoldDB" id="A0AAE0W242"/>
<reference evidence="6" key="2">
    <citation type="journal article" date="2021" name="Genome Biol. Evol.">
        <title>Developing a high-quality reference genome for a parasitic bivalve with doubly uniparental inheritance (Bivalvia: Unionida).</title>
        <authorList>
            <person name="Smith C.H."/>
        </authorList>
    </citation>
    <scope>NUCLEOTIDE SEQUENCE</scope>
    <source>
        <strain evidence="6">CHS0354</strain>
        <tissue evidence="6">Mantle</tissue>
    </source>
</reference>
<dbReference type="InterPro" id="IPR003591">
    <property type="entry name" value="Leu-rich_rpt_typical-subtyp"/>
</dbReference>
<dbReference type="SUPFAM" id="SSF52200">
    <property type="entry name" value="Toll/Interleukin receptor TIR domain"/>
    <property type="match status" value="1"/>
</dbReference>
<comment type="caution">
    <text evidence="6">The sequence shown here is derived from an EMBL/GenBank/DDBJ whole genome shotgun (WGS) entry which is preliminary data.</text>
</comment>
<proteinExistence type="inferred from homology"/>
<dbReference type="GO" id="GO:0007165">
    <property type="term" value="P:signal transduction"/>
    <property type="evidence" value="ECO:0007669"/>
    <property type="project" value="InterPro"/>
</dbReference>
<dbReference type="PANTHER" id="PTHR24366">
    <property type="entry name" value="IG(IMMUNOGLOBULIN) AND LRR(LEUCINE RICH REPEAT) DOMAINS"/>
    <property type="match status" value="1"/>
</dbReference>
<dbReference type="Gene3D" id="3.80.10.10">
    <property type="entry name" value="Ribonuclease Inhibitor"/>
    <property type="match status" value="2"/>
</dbReference>
<dbReference type="InterPro" id="IPR001611">
    <property type="entry name" value="Leu-rich_rpt"/>
</dbReference>